<feature type="compositionally biased region" description="Polar residues" evidence="1">
    <location>
        <begin position="53"/>
        <end position="64"/>
    </location>
</feature>
<dbReference type="AlphaFoldDB" id="A0AAF1BQN0"/>
<evidence type="ECO:0000313" key="3">
    <source>
        <dbReference type="Proteomes" id="UP000827549"/>
    </source>
</evidence>
<organism evidence="2 3">
    <name type="scientific">Vanrija pseudolonga</name>
    <dbReference type="NCBI Taxonomy" id="143232"/>
    <lineage>
        <taxon>Eukaryota</taxon>
        <taxon>Fungi</taxon>
        <taxon>Dikarya</taxon>
        <taxon>Basidiomycota</taxon>
        <taxon>Agaricomycotina</taxon>
        <taxon>Tremellomycetes</taxon>
        <taxon>Trichosporonales</taxon>
        <taxon>Trichosporonaceae</taxon>
        <taxon>Vanrija</taxon>
    </lineage>
</organism>
<gene>
    <name evidence="2" type="ORF">LOC62_07G009663</name>
</gene>
<dbReference type="GeneID" id="87812824"/>
<dbReference type="EMBL" id="CP086720">
    <property type="protein sequence ID" value="WOO86175.1"/>
    <property type="molecule type" value="Genomic_DNA"/>
</dbReference>
<dbReference type="Proteomes" id="UP000827549">
    <property type="component" value="Chromosome 7"/>
</dbReference>
<protein>
    <submittedName>
        <fullName evidence="2">Uncharacterized protein</fullName>
    </submittedName>
</protein>
<evidence type="ECO:0000313" key="2">
    <source>
        <dbReference type="EMBL" id="WOO86175.1"/>
    </source>
</evidence>
<evidence type="ECO:0000256" key="1">
    <source>
        <dbReference type="SAM" id="MobiDB-lite"/>
    </source>
</evidence>
<proteinExistence type="predicted"/>
<name>A0AAF1BQN0_9TREE</name>
<accession>A0AAF1BQN0</accession>
<feature type="compositionally biased region" description="Polar residues" evidence="1">
    <location>
        <begin position="21"/>
        <end position="35"/>
    </location>
</feature>
<reference evidence="2" key="1">
    <citation type="submission" date="2023-10" db="EMBL/GenBank/DDBJ databases">
        <authorList>
            <person name="Noh H."/>
        </authorList>
    </citation>
    <scope>NUCLEOTIDE SEQUENCE</scope>
    <source>
        <strain evidence="2">DUCC4014</strain>
    </source>
</reference>
<sequence>MDPSLPSPTVYQTPIPPDASQLFSGASMANGNANGHSHARAASIGGNRHNRMNSHSQAPTTNGTRHARAASTKAGDDRRTPIPVGNHNRTMSTITIGGQDRMQSGDRGRGMNGGGVPHHEASLSPLAPGPATIGTVQAPLLPVTGGMGLAGGQGATPIAGAPGGNLSGRVQAAPEVVAGWSDAQRLTEAVLRLQEQENLADDEMLAVLQEFEESSRAVTTYLALKVEHVRLNYLGSIITKRGHSHG</sequence>
<keyword evidence="3" id="KW-1185">Reference proteome</keyword>
<feature type="region of interest" description="Disordered" evidence="1">
    <location>
        <begin position="1"/>
        <end position="124"/>
    </location>
</feature>
<feature type="compositionally biased region" description="Polar residues" evidence="1">
    <location>
        <begin position="87"/>
        <end position="96"/>
    </location>
</feature>
<dbReference type="RefSeq" id="XP_062632201.1">
    <property type="nucleotide sequence ID" value="XM_062776217.1"/>
</dbReference>